<dbReference type="PANTHER" id="PTHR43084:SF1">
    <property type="entry name" value="PERSULFIDE DIOXYGENASE ETHE1, MITOCHONDRIAL"/>
    <property type="match status" value="1"/>
</dbReference>
<dbReference type="GO" id="GO:0006749">
    <property type="term" value="P:glutathione metabolic process"/>
    <property type="evidence" value="ECO:0007669"/>
    <property type="project" value="TreeGrafter"/>
</dbReference>
<dbReference type="Proteomes" id="UP000716004">
    <property type="component" value="Unassembled WGS sequence"/>
</dbReference>
<dbReference type="SMART" id="SM00849">
    <property type="entry name" value="Lactamase_B"/>
    <property type="match status" value="1"/>
</dbReference>
<dbReference type="EMBL" id="JAGVSJ010000007">
    <property type="protein sequence ID" value="MBX8631699.1"/>
    <property type="molecule type" value="Genomic_DNA"/>
</dbReference>
<sequence length="204" mass="22796">MIDVIQRKVGKMQNFTYLLWDSSTNEGAVVDPSFDASAVLSEALKDNIRIRYVLLTHHHFDHVQDAERLSSITSSRIVAHSSSPVRKDMPVEDGSRLELGNSFIEVIHTPGHTADSCCYLAGGRLFTGDTLFVGECGRVDLEDSDPESMFTSLLVRLRSLPDGTVVYPGHDYGKTPFSTIGEEKRSNYTMKERTKEEFLSFITS</sequence>
<dbReference type="Proteomes" id="UP000750197">
    <property type="component" value="Unassembled WGS sequence"/>
</dbReference>
<evidence type="ECO:0000259" key="1">
    <source>
        <dbReference type="SMART" id="SM00849"/>
    </source>
</evidence>
<dbReference type="AlphaFoldDB" id="A0A8J7YSR9"/>
<dbReference type="InterPro" id="IPR036866">
    <property type="entry name" value="RibonucZ/Hydroxyglut_hydro"/>
</dbReference>
<comment type="caution">
    <text evidence="3">The sequence shown here is derived from an EMBL/GenBank/DDBJ whole genome shotgun (WGS) entry which is preliminary data.</text>
</comment>
<dbReference type="EMBL" id="JAHEAC010000077">
    <property type="protein sequence ID" value="MBX8644596.1"/>
    <property type="molecule type" value="Genomic_DNA"/>
</dbReference>
<dbReference type="Gene3D" id="3.60.15.10">
    <property type="entry name" value="Ribonuclease Z/Hydroxyacylglutathione hydrolase-like"/>
    <property type="match status" value="1"/>
</dbReference>
<dbReference type="PANTHER" id="PTHR43084">
    <property type="entry name" value="PERSULFIDE DIOXYGENASE ETHE1"/>
    <property type="match status" value="1"/>
</dbReference>
<dbReference type="GO" id="GO:0070813">
    <property type="term" value="P:hydrogen sulfide metabolic process"/>
    <property type="evidence" value="ECO:0007669"/>
    <property type="project" value="TreeGrafter"/>
</dbReference>
<feature type="domain" description="Metallo-beta-lactamase" evidence="1">
    <location>
        <begin position="13"/>
        <end position="170"/>
    </location>
</feature>
<dbReference type="GO" id="GO:0050313">
    <property type="term" value="F:sulfur dioxygenase activity"/>
    <property type="evidence" value="ECO:0007669"/>
    <property type="project" value="TreeGrafter"/>
</dbReference>
<protein>
    <submittedName>
        <fullName evidence="3">MBL fold metallo-hydrolase</fullName>
    </submittedName>
</protein>
<gene>
    <name evidence="2" type="ORF">J9259_04160</name>
    <name evidence="3" type="ORF">KIY12_07745</name>
</gene>
<name>A0A8J7YSR9_9ARCH</name>
<dbReference type="SUPFAM" id="SSF56281">
    <property type="entry name" value="Metallo-hydrolase/oxidoreductase"/>
    <property type="match status" value="1"/>
</dbReference>
<organism evidence="3 4">
    <name type="scientific">Candidatus Sysuiplasma superficiale</name>
    <dbReference type="NCBI Taxonomy" id="2823368"/>
    <lineage>
        <taxon>Archaea</taxon>
        <taxon>Methanobacteriati</taxon>
        <taxon>Thermoplasmatota</taxon>
        <taxon>Thermoplasmata</taxon>
        <taxon>Candidatus Sysuiplasmatales</taxon>
        <taxon>Candidatus Sysuiplasmataceae</taxon>
        <taxon>Candidatus Sysuiplasma</taxon>
    </lineage>
</organism>
<evidence type="ECO:0000313" key="4">
    <source>
        <dbReference type="Proteomes" id="UP000750197"/>
    </source>
</evidence>
<evidence type="ECO:0000313" key="2">
    <source>
        <dbReference type="EMBL" id="MBX8631699.1"/>
    </source>
</evidence>
<dbReference type="InterPro" id="IPR051682">
    <property type="entry name" value="Mito_Persulfide_Diox"/>
</dbReference>
<proteinExistence type="predicted"/>
<accession>A0A8J7YSR9</accession>
<evidence type="ECO:0000313" key="3">
    <source>
        <dbReference type="EMBL" id="MBX8644596.1"/>
    </source>
</evidence>
<dbReference type="InterPro" id="IPR001279">
    <property type="entry name" value="Metallo-B-lactamas"/>
</dbReference>
<reference evidence="3" key="1">
    <citation type="submission" date="2021-05" db="EMBL/GenBank/DDBJ databases">
        <title>Genomic insights into ecological role and evolution of a novel Thermoplasmata order Candidatus Sysuiplasmatales.</title>
        <authorList>
            <person name="Yuan Y."/>
        </authorList>
    </citation>
    <scope>NUCLEOTIDE SEQUENCE</scope>
    <source>
        <strain evidence="3">TUT19-bin139</strain>
        <strain evidence="2">YP2-bin.285</strain>
    </source>
</reference>
<dbReference type="Pfam" id="PF00753">
    <property type="entry name" value="Lactamase_B"/>
    <property type="match status" value="1"/>
</dbReference>